<accession>A0A7R9D0L7</accession>
<sequence>MEDGRSDPGPGERFDSFDSEYLVSVDNLLSLAPAQDLRARPGFDQLFLRTRGWFLPVLRAFRQDLQVIIDTCCLL</sequence>
<dbReference type="AlphaFoldDB" id="A0A7R9D0L7"/>
<proteinExistence type="predicted"/>
<gene>
    <name evidence="1" type="ORF">TPSB3V08_LOCUS4517</name>
</gene>
<organism evidence="1">
    <name type="scientific">Timema poppense</name>
    <name type="common">Walking stick</name>
    <dbReference type="NCBI Taxonomy" id="170557"/>
    <lineage>
        <taxon>Eukaryota</taxon>
        <taxon>Metazoa</taxon>
        <taxon>Ecdysozoa</taxon>
        <taxon>Arthropoda</taxon>
        <taxon>Hexapoda</taxon>
        <taxon>Insecta</taxon>
        <taxon>Pterygota</taxon>
        <taxon>Neoptera</taxon>
        <taxon>Polyneoptera</taxon>
        <taxon>Phasmatodea</taxon>
        <taxon>Timematodea</taxon>
        <taxon>Timematoidea</taxon>
        <taxon>Timematidae</taxon>
        <taxon>Timema</taxon>
    </lineage>
</organism>
<reference evidence="1" key="1">
    <citation type="submission" date="2020-11" db="EMBL/GenBank/DDBJ databases">
        <authorList>
            <person name="Tran Van P."/>
        </authorList>
    </citation>
    <scope>NUCLEOTIDE SEQUENCE</scope>
</reference>
<name>A0A7R9D0L7_TIMPO</name>
<evidence type="ECO:0000313" key="1">
    <source>
        <dbReference type="EMBL" id="CAD7404480.1"/>
    </source>
</evidence>
<protein>
    <submittedName>
        <fullName evidence="1">Uncharacterized protein</fullName>
    </submittedName>
</protein>
<dbReference type="EMBL" id="OD002186">
    <property type="protein sequence ID" value="CAD7404480.1"/>
    <property type="molecule type" value="Genomic_DNA"/>
</dbReference>